<dbReference type="Pfam" id="PF07883">
    <property type="entry name" value="Cupin_2"/>
    <property type="match status" value="1"/>
</dbReference>
<proteinExistence type="predicted"/>
<name>A0ABZ1I007_9PSEU</name>
<sequence>MASPPEQSDEPRSTSEGVHIGSKLREWRHESRTTLTEVSEAVGLSVGYISQVERGRANPSLEALKRLADVLGHTVGELFSNEAPPANPLRYSVSKSGQRKRIMYPGSGIMNELLSPDLQHQMEVVWVEAPVGATSGGHPHSHVGEECGIVLAGVMIFWVGEDEVRLEAGDAIYLDSTVPHRWHVGEGEPLKAVWLITPPTF</sequence>
<dbReference type="Gene3D" id="2.60.120.10">
    <property type="entry name" value="Jelly Rolls"/>
    <property type="match status" value="1"/>
</dbReference>
<evidence type="ECO:0000259" key="3">
    <source>
        <dbReference type="PROSITE" id="PS50943"/>
    </source>
</evidence>
<evidence type="ECO:0000256" key="2">
    <source>
        <dbReference type="SAM" id="MobiDB-lite"/>
    </source>
</evidence>
<dbReference type="SUPFAM" id="SSF47413">
    <property type="entry name" value="lambda repressor-like DNA-binding domains"/>
    <property type="match status" value="1"/>
</dbReference>
<protein>
    <submittedName>
        <fullName evidence="4">XRE family transcriptional regulator</fullName>
    </submittedName>
</protein>
<dbReference type="EMBL" id="CP142149">
    <property type="protein sequence ID" value="WSE27131.1"/>
    <property type="molecule type" value="Genomic_DNA"/>
</dbReference>
<gene>
    <name evidence="4" type="ORF">VSH64_30230</name>
</gene>
<evidence type="ECO:0000313" key="5">
    <source>
        <dbReference type="Proteomes" id="UP001330812"/>
    </source>
</evidence>
<organism evidence="4 5">
    <name type="scientific">Amycolatopsis rhabdoformis</name>
    <dbReference type="NCBI Taxonomy" id="1448059"/>
    <lineage>
        <taxon>Bacteria</taxon>
        <taxon>Bacillati</taxon>
        <taxon>Actinomycetota</taxon>
        <taxon>Actinomycetes</taxon>
        <taxon>Pseudonocardiales</taxon>
        <taxon>Pseudonocardiaceae</taxon>
        <taxon>Amycolatopsis</taxon>
    </lineage>
</organism>
<dbReference type="InterPro" id="IPR001387">
    <property type="entry name" value="Cro/C1-type_HTH"/>
</dbReference>
<dbReference type="PROSITE" id="PS50943">
    <property type="entry name" value="HTH_CROC1"/>
    <property type="match status" value="1"/>
</dbReference>
<dbReference type="InterPro" id="IPR013096">
    <property type="entry name" value="Cupin_2"/>
</dbReference>
<reference evidence="4 5" key="1">
    <citation type="journal article" date="2015" name="Int. J. Syst. Evol. Microbiol.">
        <title>Amycolatopsis rhabdoformis sp. nov., an actinomycete isolated from a tropical forest soil.</title>
        <authorList>
            <person name="Souza W.R."/>
            <person name="Silva R.E."/>
            <person name="Goodfellow M."/>
            <person name="Busarakam K."/>
            <person name="Figueiro F.S."/>
            <person name="Ferreira D."/>
            <person name="Rodrigues-Filho E."/>
            <person name="Moraes L.A.B."/>
            <person name="Zucchi T.D."/>
        </authorList>
    </citation>
    <scope>NUCLEOTIDE SEQUENCE [LARGE SCALE GENOMIC DNA]</scope>
    <source>
        <strain evidence="4 5">NCIMB 14900</strain>
    </source>
</reference>
<accession>A0ABZ1I007</accession>
<evidence type="ECO:0000313" key="4">
    <source>
        <dbReference type="EMBL" id="WSE27131.1"/>
    </source>
</evidence>
<dbReference type="PANTHER" id="PTHR46797:SF2">
    <property type="entry name" value="TRANSCRIPTIONAL REGULATOR"/>
    <property type="match status" value="1"/>
</dbReference>
<dbReference type="InterPro" id="IPR050807">
    <property type="entry name" value="TransReg_Diox_bact_type"/>
</dbReference>
<dbReference type="SMART" id="SM00530">
    <property type="entry name" value="HTH_XRE"/>
    <property type="match status" value="1"/>
</dbReference>
<dbReference type="Proteomes" id="UP001330812">
    <property type="component" value="Chromosome"/>
</dbReference>
<feature type="domain" description="HTH cro/C1-type" evidence="3">
    <location>
        <begin position="24"/>
        <end position="78"/>
    </location>
</feature>
<dbReference type="CDD" id="cd00093">
    <property type="entry name" value="HTH_XRE"/>
    <property type="match status" value="1"/>
</dbReference>
<dbReference type="SUPFAM" id="SSF51182">
    <property type="entry name" value="RmlC-like cupins"/>
    <property type="match status" value="1"/>
</dbReference>
<feature type="region of interest" description="Disordered" evidence="2">
    <location>
        <begin position="1"/>
        <end position="23"/>
    </location>
</feature>
<dbReference type="CDD" id="cd02209">
    <property type="entry name" value="cupin_XRE_C"/>
    <property type="match status" value="1"/>
</dbReference>
<dbReference type="InterPro" id="IPR011051">
    <property type="entry name" value="RmlC_Cupin_sf"/>
</dbReference>
<dbReference type="Pfam" id="PF13560">
    <property type="entry name" value="HTH_31"/>
    <property type="match status" value="1"/>
</dbReference>
<evidence type="ECO:0000256" key="1">
    <source>
        <dbReference type="ARBA" id="ARBA00023125"/>
    </source>
</evidence>
<keyword evidence="1" id="KW-0238">DNA-binding</keyword>
<dbReference type="PANTHER" id="PTHR46797">
    <property type="entry name" value="HTH-TYPE TRANSCRIPTIONAL REGULATOR"/>
    <property type="match status" value="1"/>
</dbReference>
<dbReference type="RefSeq" id="WP_326566141.1">
    <property type="nucleotide sequence ID" value="NZ_CP142149.1"/>
</dbReference>
<keyword evidence="5" id="KW-1185">Reference proteome</keyword>
<dbReference type="InterPro" id="IPR014710">
    <property type="entry name" value="RmlC-like_jellyroll"/>
</dbReference>
<dbReference type="Gene3D" id="1.10.260.40">
    <property type="entry name" value="lambda repressor-like DNA-binding domains"/>
    <property type="match status" value="1"/>
</dbReference>
<dbReference type="InterPro" id="IPR010982">
    <property type="entry name" value="Lambda_DNA-bd_dom_sf"/>
</dbReference>